<reference evidence="2" key="1">
    <citation type="journal article" date="2024" name="Proc. Natl. Acad. Sci. U.S.A.">
        <title>Extraordinary preservation of gene collinearity over three hundred million years revealed in homosporous lycophytes.</title>
        <authorList>
            <person name="Li C."/>
            <person name="Wickell D."/>
            <person name="Kuo L.Y."/>
            <person name="Chen X."/>
            <person name="Nie B."/>
            <person name="Liao X."/>
            <person name="Peng D."/>
            <person name="Ji J."/>
            <person name="Jenkins J."/>
            <person name="Williams M."/>
            <person name="Shu S."/>
            <person name="Plott C."/>
            <person name="Barry K."/>
            <person name="Rajasekar S."/>
            <person name="Grimwood J."/>
            <person name="Han X."/>
            <person name="Sun S."/>
            <person name="Hou Z."/>
            <person name="He W."/>
            <person name="Dai G."/>
            <person name="Sun C."/>
            <person name="Schmutz J."/>
            <person name="Leebens-Mack J.H."/>
            <person name="Li F.W."/>
            <person name="Wang L."/>
        </authorList>
    </citation>
    <scope>NUCLEOTIDE SEQUENCE [LARGE SCALE GENOMIC DNA]</scope>
    <source>
        <strain evidence="2">cv. PW_Plant_1</strain>
    </source>
</reference>
<organism evidence="1 2">
    <name type="scientific">Diphasiastrum complanatum</name>
    <name type="common">Issler's clubmoss</name>
    <name type="synonym">Lycopodium complanatum</name>
    <dbReference type="NCBI Taxonomy" id="34168"/>
    <lineage>
        <taxon>Eukaryota</taxon>
        <taxon>Viridiplantae</taxon>
        <taxon>Streptophyta</taxon>
        <taxon>Embryophyta</taxon>
        <taxon>Tracheophyta</taxon>
        <taxon>Lycopodiopsida</taxon>
        <taxon>Lycopodiales</taxon>
        <taxon>Lycopodiaceae</taxon>
        <taxon>Lycopodioideae</taxon>
        <taxon>Diphasiastrum</taxon>
    </lineage>
</organism>
<name>A0ACC2B1Z0_DIPCM</name>
<keyword evidence="2" id="KW-1185">Reference proteome</keyword>
<protein>
    <submittedName>
        <fullName evidence="1">Uncharacterized protein</fullName>
    </submittedName>
</protein>
<evidence type="ECO:0000313" key="2">
    <source>
        <dbReference type="Proteomes" id="UP001162992"/>
    </source>
</evidence>
<proteinExistence type="predicted"/>
<gene>
    <name evidence="1" type="ORF">O6H91_18G061300</name>
</gene>
<accession>A0ACC2B1Z0</accession>
<dbReference type="EMBL" id="CM055109">
    <property type="protein sequence ID" value="KAJ7523747.1"/>
    <property type="molecule type" value="Genomic_DNA"/>
</dbReference>
<dbReference type="Proteomes" id="UP001162992">
    <property type="component" value="Chromosome 18"/>
</dbReference>
<evidence type="ECO:0000313" key="1">
    <source>
        <dbReference type="EMBL" id="KAJ7523747.1"/>
    </source>
</evidence>
<comment type="caution">
    <text evidence="1">The sequence shown here is derived from an EMBL/GenBank/DDBJ whole genome shotgun (WGS) entry which is preliminary data.</text>
</comment>
<sequence length="668" mass="76686">MIRRKRPVACSPHCSKMRFFRFRVSVVTFVSIFMIAPLISLVGRINSINSKNKMIAVAGSEKSRHQASNINYVLKVTELEQTDSPVQKEEWEELAMKEQLIALSKKQRSSTLEDEDKKAIGLEGGIPVVDMLSATGRPSLSNVAPVKVGSRLPTIERGDRLLKELEDNRGNWKADDQITSEWSTDVQRFSTPQNHNSGRRGGKAPDFLVRLMQDQITMARVYLSIAQGRSNRSLLRRDLKMQIREIQHVLGESKFDDALPRSALEKIRGMAEVLVRAQEQHDDSMLLVRKLRAMLQSTEDYTRMLKKQTGYLSQLATETVPKNLNCLALRLSVHYSTLPMNQREFPKSEKLEDPSLYHYALFSDNVLAASVVVNSTIVNAREPEKHVFHLVTDKLNFWAMKMWFLMNHPGMATIHIECIDSFEWLQSSYCAFINQPGQKTKKVNNFDGCHSSSLTSASSNGRYKNPKYTSILNNLRFYLPQLYPKLGKILFLDDDVVVQQDLTPLWSIDLRGKVNAAVEMCHSRFHRFNKYLDFSHEQIARNFDPDACVWAYGMNLFDLEAWRREGLTGIFHKWLGLNQNKALWKLGSLPPALITFYGNTLGLEQKWHQPGLGYNPNIEPERIENAAVIHYSGNLKPWLDNGLVTYKPYWARYVKYDHPFLQECNINQ</sequence>